<comment type="catalytic activity">
    <reaction evidence="7">
        <text>(6R)-5,10-methylene-5,6,7,8-tetrahydrofolate + 3-methyl-2-oxobutanoate + H2O = 2-dehydropantoate + (6S)-5,6,7,8-tetrahydrofolate</text>
        <dbReference type="Rhea" id="RHEA:11824"/>
        <dbReference type="ChEBI" id="CHEBI:11561"/>
        <dbReference type="ChEBI" id="CHEBI:11851"/>
        <dbReference type="ChEBI" id="CHEBI:15377"/>
        <dbReference type="ChEBI" id="CHEBI:15636"/>
        <dbReference type="ChEBI" id="CHEBI:57453"/>
        <dbReference type="EC" id="2.1.2.11"/>
    </reaction>
</comment>
<dbReference type="Pfam" id="PF02548">
    <property type="entry name" value="Pantoate_transf"/>
    <property type="match status" value="1"/>
</dbReference>
<feature type="binding site" evidence="7 10">
    <location>
        <position position="125"/>
    </location>
    <ligand>
        <name>Mg(2+)</name>
        <dbReference type="ChEBI" id="CHEBI:18420"/>
    </ligand>
</feature>
<comment type="pathway">
    <text evidence="1 7">Cofactor biosynthesis; (R)-pantothenate biosynthesis; (R)-pantoate from 3-methyl-2-oxobutanoate: step 1/2.</text>
</comment>
<evidence type="ECO:0000256" key="4">
    <source>
        <dbReference type="ARBA" id="ARBA00022655"/>
    </source>
</evidence>
<dbReference type="GO" id="GO:0032259">
    <property type="term" value="P:methylation"/>
    <property type="evidence" value="ECO:0007669"/>
    <property type="project" value="UniProtKB-KW"/>
</dbReference>
<dbReference type="InterPro" id="IPR040442">
    <property type="entry name" value="Pyrv_kinase-like_dom_sf"/>
</dbReference>
<evidence type="ECO:0000313" key="12">
    <source>
        <dbReference type="EMBL" id="CED91119.1"/>
    </source>
</evidence>
<feature type="binding site" evidence="7 10">
    <location>
        <position position="86"/>
    </location>
    <ligand>
        <name>Mg(2+)</name>
        <dbReference type="ChEBI" id="CHEBI:18420"/>
    </ligand>
</feature>
<dbReference type="NCBIfam" id="TIGR00222">
    <property type="entry name" value="panB"/>
    <property type="match status" value="1"/>
</dbReference>
<protein>
    <recommendedName>
        <fullName evidence="7">3-methyl-2-oxobutanoate hydroxymethyltransferase</fullName>
        <ecNumber evidence="7">2.1.2.11</ecNumber>
    </recommendedName>
    <alternativeName>
        <fullName evidence="7">Ketopantoate hydroxymethyltransferase</fullName>
        <shortName evidence="7">KPHMT</shortName>
    </alternativeName>
</protein>
<evidence type="ECO:0000256" key="10">
    <source>
        <dbReference type="PIRSR" id="PIRSR000388-3"/>
    </source>
</evidence>
<dbReference type="PANTHER" id="PTHR20881">
    <property type="entry name" value="3-METHYL-2-OXOBUTANOATE HYDROXYMETHYLTRANSFERASE"/>
    <property type="match status" value="1"/>
</dbReference>
<dbReference type="GO" id="GO:0005737">
    <property type="term" value="C:cytoplasm"/>
    <property type="evidence" value="ECO:0007669"/>
    <property type="project" value="UniProtKB-SubCell"/>
</dbReference>
<dbReference type="PANTHER" id="PTHR20881:SF0">
    <property type="entry name" value="3-METHYL-2-OXOBUTANOATE HYDROXYMETHYLTRANSFERASE"/>
    <property type="match status" value="1"/>
</dbReference>
<evidence type="ECO:0000256" key="8">
    <source>
        <dbReference type="PIRSR" id="PIRSR000388-1"/>
    </source>
</evidence>
<dbReference type="GO" id="GO:0015940">
    <property type="term" value="P:pantothenate biosynthetic process"/>
    <property type="evidence" value="ECO:0007669"/>
    <property type="project" value="UniProtKB-UniRule"/>
</dbReference>
<dbReference type="FunFam" id="3.20.20.60:FF:000003">
    <property type="entry name" value="3-methyl-2-oxobutanoate hydroxymethyltransferase"/>
    <property type="match status" value="1"/>
</dbReference>
<accession>A0A1L7RJJ7</accession>
<evidence type="ECO:0000256" key="5">
    <source>
        <dbReference type="ARBA" id="ARBA00022679"/>
    </source>
</evidence>
<evidence type="ECO:0000256" key="11">
    <source>
        <dbReference type="SAM" id="MobiDB-lite"/>
    </source>
</evidence>
<feature type="binding site" evidence="7 10">
    <location>
        <position position="156"/>
    </location>
    <ligand>
        <name>Mg(2+)</name>
        <dbReference type="ChEBI" id="CHEBI:18420"/>
    </ligand>
</feature>
<keyword evidence="7 10" id="KW-0460">Magnesium</keyword>
<evidence type="ECO:0000256" key="7">
    <source>
        <dbReference type="HAMAP-Rule" id="MF_00156"/>
    </source>
</evidence>
<dbReference type="EC" id="2.1.2.11" evidence="7"/>
<reference evidence="12" key="1">
    <citation type="submission" date="2014-07" db="EMBL/GenBank/DDBJ databases">
        <authorList>
            <person name="Zhang J.E."/>
            <person name="Yang H."/>
            <person name="Guo J."/>
            <person name="Deng Z."/>
            <person name="Luo H."/>
            <person name="Luo M."/>
            <person name="Zhao B."/>
        </authorList>
    </citation>
    <scope>NUCLEOTIDE SEQUENCE</scope>
    <source>
        <strain evidence="12">AM4</strain>
    </source>
</reference>
<feature type="active site" description="Proton acceptor" evidence="7 8">
    <location>
        <position position="223"/>
    </location>
</feature>
<evidence type="ECO:0000256" key="2">
    <source>
        <dbReference type="ARBA" id="ARBA00008676"/>
    </source>
</evidence>
<proteinExistence type="inferred from homology"/>
<feature type="binding site" evidence="7 9">
    <location>
        <position position="125"/>
    </location>
    <ligand>
        <name>3-methyl-2-oxobutanoate</name>
        <dbReference type="ChEBI" id="CHEBI:11851"/>
    </ligand>
</feature>
<dbReference type="PIRSF" id="PIRSF000388">
    <property type="entry name" value="Pantoate_hydroxy_MeTrfase"/>
    <property type="match status" value="1"/>
</dbReference>
<dbReference type="CDD" id="cd06557">
    <property type="entry name" value="KPHMT-like"/>
    <property type="match status" value="1"/>
</dbReference>
<evidence type="ECO:0000256" key="6">
    <source>
        <dbReference type="ARBA" id="ARBA00056497"/>
    </source>
</evidence>
<dbReference type="SUPFAM" id="SSF51621">
    <property type="entry name" value="Phosphoenolpyruvate/pyruvate domain"/>
    <property type="match status" value="1"/>
</dbReference>
<comment type="similarity">
    <text evidence="2 7">Belongs to the PanB family.</text>
</comment>
<comment type="function">
    <text evidence="6 7">Catalyzes the reversible reaction in which hydroxymethyl group from 5,10-methylenetetrahydrofolate is transferred onto alpha-ketoisovalerate to form ketopantoate.</text>
</comment>
<dbReference type="EMBL" id="LK995496">
    <property type="protein sequence ID" value="CED91119.1"/>
    <property type="molecule type" value="Genomic_DNA"/>
</dbReference>
<name>A0A1L7RJJ7_9ACTO</name>
<dbReference type="UniPathway" id="UPA00028">
    <property type="reaction ID" value="UER00003"/>
</dbReference>
<dbReference type="InterPro" id="IPR015813">
    <property type="entry name" value="Pyrv/PenolPyrv_kinase-like_dom"/>
</dbReference>
<organism evidence="12">
    <name type="scientific">Actinomyces succiniciruminis</name>
    <dbReference type="NCBI Taxonomy" id="1522002"/>
    <lineage>
        <taxon>Bacteria</taxon>
        <taxon>Bacillati</taxon>
        <taxon>Actinomycetota</taxon>
        <taxon>Actinomycetes</taxon>
        <taxon>Actinomycetales</taxon>
        <taxon>Actinomycetaceae</taxon>
        <taxon>Actinomyces</taxon>
    </lineage>
</organism>
<dbReference type="GO" id="GO:0008168">
    <property type="term" value="F:methyltransferase activity"/>
    <property type="evidence" value="ECO:0007669"/>
    <property type="project" value="UniProtKB-KW"/>
</dbReference>
<evidence type="ECO:0000256" key="3">
    <source>
        <dbReference type="ARBA" id="ARBA00011424"/>
    </source>
</evidence>
<sequence length="306" mass="31431">MSTSASDQSSADAATVGASPAADRSAAAVTTPAAAGPQISQVKKVRVHHLLGAKQRGEKLTMLTAYDAVTARILDAAGTDMLLVGDSLGNVMLGYDSTVPVTLDEMVVATRSVARGTSRALVVADLPFGTYEAGPEQALASAVRLMRVGANAVKLEGGRPRAATVRALSDAGIPVVGHLGFTPQSVNKLGGFRVQGRGDDAQEALLADAAELADAGVIGMVLEMVPEPVAARITQAVPVPTIGIGAGVHCDGQVLVWTDMAGMEEWKPRFARQFGQVGQALQQAAQDYNAAVRDASFPGAAESFEA</sequence>
<keyword evidence="4 7" id="KW-0566">Pantothenate biosynthesis</keyword>
<dbReference type="GO" id="GO:0003864">
    <property type="term" value="F:3-methyl-2-oxobutanoate hydroxymethyltransferase activity"/>
    <property type="evidence" value="ECO:0007669"/>
    <property type="project" value="UniProtKB-UniRule"/>
</dbReference>
<dbReference type="GO" id="GO:0000287">
    <property type="term" value="F:magnesium ion binding"/>
    <property type="evidence" value="ECO:0007669"/>
    <property type="project" value="TreeGrafter"/>
</dbReference>
<dbReference type="NCBIfam" id="NF001452">
    <property type="entry name" value="PRK00311.1"/>
    <property type="match status" value="1"/>
</dbReference>
<keyword evidence="12" id="KW-0489">Methyltransferase</keyword>
<evidence type="ECO:0000256" key="9">
    <source>
        <dbReference type="PIRSR" id="PIRSR000388-2"/>
    </source>
</evidence>
<gene>
    <name evidence="7" type="primary">panB</name>
    <name evidence="12" type="ORF">AAM4_1287</name>
</gene>
<comment type="subcellular location">
    <subcellularLocation>
        <location evidence="7">Cytoplasm</location>
    </subcellularLocation>
</comment>
<feature type="region of interest" description="Disordered" evidence="11">
    <location>
        <begin position="1"/>
        <end position="22"/>
    </location>
</feature>
<keyword evidence="7" id="KW-0963">Cytoplasm</keyword>
<dbReference type="InterPro" id="IPR003700">
    <property type="entry name" value="Pantoate_hydroxy_MeTrfase"/>
</dbReference>
<dbReference type="Gene3D" id="3.20.20.60">
    <property type="entry name" value="Phosphoenolpyruvate-binding domains"/>
    <property type="match status" value="1"/>
</dbReference>
<evidence type="ECO:0000256" key="1">
    <source>
        <dbReference type="ARBA" id="ARBA00005033"/>
    </source>
</evidence>
<dbReference type="HAMAP" id="MF_00156">
    <property type="entry name" value="PanB"/>
    <property type="match status" value="1"/>
</dbReference>
<feature type="binding site" evidence="7 9">
    <location>
        <begin position="86"/>
        <end position="87"/>
    </location>
    <ligand>
        <name>3-methyl-2-oxobutanoate</name>
        <dbReference type="ChEBI" id="CHEBI:11851"/>
    </ligand>
</feature>
<comment type="cofactor">
    <cofactor evidence="7 10">
        <name>Mg(2+)</name>
        <dbReference type="ChEBI" id="CHEBI:18420"/>
    </cofactor>
    <text evidence="7 10">Binds 1 Mg(2+) ion per subunit.</text>
</comment>
<dbReference type="AlphaFoldDB" id="A0A1L7RJJ7"/>
<feature type="binding site" evidence="7 9">
    <location>
        <position position="154"/>
    </location>
    <ligand>
        <name>3-methyl-2-oxobutanoate</name>
        <dbReference type="ChEBI" id="CHEBI:11851"/>
    </ligand>
</feature>
<keyword evidence="7 10" id="KW-0479">Metal-binding</keyword>
<keyword evidence="5 7" id="KW-0808">Transferase</keyword>
<comment type="subunit">
    <text evidence="3 7">Homodecamer; pentamer of dimers.</text>
</comment>